<dbReference type="Gene3D" id="3.30.300.30">
    <property type="match status" value="1"/>
</dbReference>
<dbReference type="EMBL" id="JBHMFI010000023">
    <property type="protein sequence ID" value="MFB9075375.1"/>
    <property type="molecule type" value="Genomic_DNA"/>
</dbReference>
<sequence>MVARPESVDLSRLVDSHATRSPSASALVVGAPRPTFVEVSVAFVVTQSGSDPGVLTDHCVARLAGFKVPRLIVFVTELPQTVTGKAQRRRLRALAEERVREQLFKDRMAKI</sequence>
<dbReference type="Pfam" id="PF13193">
    <property type="entry name" value="AMP-binding_C"/>
    <property type="match status" value="1"/>
</dbReference>
<dbReference type="PANTHER" id="PTHR43859:SF4">
    <property type="entry name" value="BUTANOATE--COA LIGASE AAE1-RELATED"/>
    <property type="match status" value="1"/>
</dbReference>
<name>A0ABV5G8W8_9MICC</name>
<keyword evidence="4" id="KW-0443">Lipid metabolism</keyword>
<dbReference type="InterPro" id="IPR045851">
    <property type="entry name" value="AMP-bd_C_sf"/>
</dbReference>
<dbReference type="PANTHER" id="PTHR43859">
    <property type="entry name" value="ACYL-ACTIVATING ENZYME"/>
    <property type="match status" value="1"/>
</dbReference>
<evidence type="ECO:0000259" key="5">
    <source>
        <dbReference type="Pfam" id="PF13193"/>
    </source>
</evidence>
<reference evidence="6 7" key="1">
    <citation type="submission" date="2024-09" db="EMBL/GenBank/DDBJ databases">
        <authorList>
            <person name="Sun Q."/>
            <person name="Mori K."/>
        </authorList>
    </citation>
    <scope>NUCLEOTIDE SEQUENCE [LARGE SCALE GENOMIC DNA]</scope>
    <source>
        <strain evidence="6 7">CCM 7609</strain>
    </source>
</reference>
<protein>
    <recommendedName>
        <fullName evidence="5">AMP-binding enzyme C-terminal domain-containing protein</fullName>
    </recommendedName>
</protein>
<evidence type="ECO:0000313" key="7">
    <source>
        <dbReference type="Proteomes" id="UP001589575"/>
    </source>
</evidence>
<feature type="domain" description="AMP-binding enzyme C-terminal" evidence="5">
    <location>
        <begin position="24"/>
        <end position="85"/>
    </location>
</feature>
<keyword evidence="2" id="KW-0436">Ligase</keyword>
<keyword evidence="7" id="KW-1185">Reference proteome</keyword>
<accession>A0ABV5G8W8</accession>
<organism evidence="6 7">
    <name type="scientific">Citricoccus parietis</name>
    <dbReference type="NCBI Taxonomy" id="592307"/>
    <lineage>
        <taxon>Bacteria</taxon>
        <taxon>Bacillati</taxon>
        <taxon>Actinomycetota</taxon>
        <taxon>Actinomycetes</taxon>
        <taxon>Micrococcales</taxon>
        <taxon>Micrococcaceae</taxon>
        <taxon>Citricoccus</taxon>
    </lineage>
</organism>
<evidence type="ECO:0000256" key="2">
    <source>
        <dbReference type="ARBA" id="ARBA00022598"/>
    </source>
</evidence>
<dbReference type="SUPFAM" id="SSF56801">
    <property type="entry name" value="Acetyl-CoA synthetase-like"/>
    <property type="match status" value="1"/>
</dbReference>
<dbReference type="Proteomes" id="UP001589575">
    <property type="component" value="Unassembled WGS sequence"/>
</dbReference>
<evidence type="ECO:0000256" key="1">
    <source>
        <dbReference type="ARBA" id="ARBA00006432"/>
    </source>
</evidence>
<proteinExistence type="inferred from homology"/>
<keyword evidence="3" id="KW-0276">Fatty acid metabolism</keyword>
<evidence type="ECO:0000256" key="3">
    <source>
        <dbReference type="ARBA" id="ARBA00022832"/>
    </source>
</evidence>
<comment type="caution">
    <text evidence="6">The sequence shown here is derived from an EMBL/GenBank/DDBJ whole genome shotgun (WGS) entry which is preliminary data.</text>
</comment>
<gene>
    <name evidence="6" type="ORF">ACFFX0_31115</name>
</gene>
<evidence type="ECO:0000256" key="4">
    <source>
        <dbReference type="ARBA" id="ARBA00023098"/>
    </source>
</evidence>
<comment type="similarity">
    <text evidence="1">Belongs to the ATP-dependent AMP-binding enzyme family.</text>
</comment>
<dbReference type="InterPro" id="IPR025110">
    <property type="entry name" value="AMP-bd_C"/>
</dbReference>
<evidence type="ECO:0000313" key="6">
    <source>
        <dbReference type="EMBL" id="MFB9075375.1"/>
    </source>
</evidence>